<keyword evidence="2" id="KW-0732">Signal</keyword>
<evidence type="ECO:0000313" key="5">
    <source>
        <dbReference type="Proteomes" id="UP000249890"/>
    </source>
</evidence>
<feature type="chain" id="PRO_5039137577" description="GerMN domain-containing protein" evidence="2">
    <location>
        <begin position="23"/>
        <end position="221"/>
    </location>
</feature>
<dbReference type="Pfam" id="PF10646">
    <property type="entry name" value="Germane"/>
    <property type="match status" value="1"/>
</dbReference>
<dbReference type="SMART" id="SM00909">
    <property type="entry name" value="Germane"/>
    <property type="match status" value="1"/>
</dbReference>
<dbReference type="PROSITE" id="PS51257">
    <property type="entry name" value="PROKAR_LIPOPROTEIN"/>
    <property type="match status" value="1"/>
</dbReference>
<evidence type="ECO:0000256" key="2">
    <source>
        <dbReference type="SAM" id="SignalP"/>
    </source>
</evidence>
<dbReference type="OrthoDB" id="1954033at2"/>
<feature type="signal peptide" evidence="2">
    <location>
        <begin position="1"/>
        <end position="22"/>
    </location>
</feature>
<feature type="domain" description="GerMN" evidence="3">
    <location>
        <begin position="122"/>
        <end position="206"/>
    </location>
</feature>
<sequence>MIRPKLSTAGIAILLMAVIAGCGDKPAAAPNNGANLATPAVASGADENNSNTAPEASNDAESTPAPTQTPAPAETASPAPETSPAAAEKQSQSIDVYYTDSQIMELVPAKAEISFADDTEKYTEAFKALQTSENKDLVPLWEKIELLSLKFADGQVLIDIHKPVEAQLGAGGEAYAISALTQTYFQFPEVKSLEVLVDGEQIESLMGHVDLEHPFTKGSNQ</sequence>
<dbReference type="InterPro" id="IPR019606">
    <property type="entry name" value="GerMN"/>
</dbReference>
<name>A0A2Z2KBE2_9BACL</name>
<proteinExistence type="predicted"/>
<evidence type="ECO:0000256" key="1">
    <source>
        <dbReference type="SAM" id="MobiDB-lite"/>
    </source>
</evidence>
<protein>
    <recommendedName>
        <fullName evidence="3">GerMN domain-containing protein</fullName>
    </recommendedName>
</protein>
<reference evidence="4 5" key="1">
    <citation type="submission" date="2017-06" db="EMBL/GenBank/DDBJ databases">
        <title>Complete genome sequence of Paenibacillus donghaensis KCTC 13049T isolated from East Sea sediment, South Korea.</title>
        <authorList>
            <person name="Jung B.K."/>
            <person name="Hong S.-J."/>
            <person name="Shin J.-H."/>
        </authorList>
    </citation>
    <scope>NUCLEOTIDE SEQUENCE [LARGE SCALE GENOMIC DNA]</scope>
    <source>
        <strain evidence="4 5">KCTC 13049</strain>
    </source>
</reference>
<feature type="compositionally biased region" description="Low complexity" evidence="1">
    <location>
        <begin position="60"/>
        <end position="88"/>
    </location>
</feature>
<feature type="region of interest" description="Disordered" evidence="1">
    <location>
        <begin position="39"/>
        <end position="91"/>
    </location>
</feature>
<keyword evidence="5" id="KW-1185">Reference proteome</keyword>
<dbReference type="AlphaFoldDB" id="A0A2Z2KBE2"/>
<dbReference type="EMBL" id="CP021780">
    <property type="protein sequence ID" value="ASA22857.1"/>
    <property type="molecule type" value="Genomic_DNA"/>
</dbReference>
<evidence type="ECO:0000259" key="3">
    <source>
        <dbReference type="SMART" id="SM00909"/>
    </source>
</evidence>
<evidence type="ECO:0000313" key="4">
    <source>
        <dbReference type="EMBL" id="ASA22857.1"/>
    </source>
</evidence>
<gene>
    <name evidence="4" type="ORF">B9T62_19850</name>
</gene>
<feature type="compositionally biased region" description="Polar residues" evidence="1">
    <location>
        <begin position="46"/>
        <end position="55"/>
    </location>
</feature>
<dbReference type="Proteomes" id="UP000249890">
    <property type="component" value="Chromosome"/>
</dbReference>
<accession>A0A2Z2KBE2</accession>
<organism evidence="4 5">
    <name type="scientific">Paenibacillus donghaensis</name>
    <dbReference type="NCBI Taxonomy" id="414771"/>
    <lineage>
        <taxon>Bacteria</taxon>
        <taxon>Bacillati</taxon>
        <taxon>Bacillota</taxon>
        <taxon>Bacilli</taxon>
        <taxon>Bacillales</taxon>
        <taxon>Paenibacillaceae</taxon>
        <taxon>Paenibacillus</taxon>
    </lineage>
</organism>
<dbReference type="KEGG" id="pdh:B9T62_19850"/>